<protein>
    <submittedName>
        <fullName evidence="3">Phage tail sheath C-terminal domain-containing protein</fullName>
    </submittedName>
</protein>
<keyword evidence="4" id="KW-1185">Reference proteome</keyword>
<feature type="domain" description="Tail sheath protein C-terminal" evidence="2">
    <location>
        <begin position="525"/>
        <end position="631"/>
    </location>
</feature>
<comment type="similarity">
    <text evidence="1">Belongs to the myoviridae tail sheath protein family.</text>
</comment>
<sequence length="647" mass="69361">MSSAGLSLGAPGVVWQPARPRKTLRPERLDIAGFVGVAPRGPVDAPVAVTSWSEYQWRFGTPRDAADGLLGHAVHAFFVQGGRRALVLRVSPLPRSPATAADDARAELRLGPVGSPLRIVARDEGAWGNGLEVHCTFDTTVRLVSDHHPAHGPTALVLPEGAVVPPDSLLQLRGAGPGTLRRVVALIEGEHASDRSVAVLDPGPALSRGSVEAALVTATITVEDRAPDLDRREVFTDLGLYPHHPRWAYTVLDTRSRLVSPGRGWADGLRPDTGLGPWTGELVHAGRDRWAAIGPGSFAGDGPVWALPAESDDLDPATPVHGLDRMALETEIGLLAAPDLLVASREPTTTVAVEPRPPGDGCAPPAPRLEMAVPGRVAMLDPGTELAEISRRQHRMVELADRAHRFVALLDVPRDAPTRTITRWRAGFNSSFAAAYHPWLGVVDPFDPTSEVVWVPPCGFAAGIIAERENRLGLPWGPANALAAGAVLAATDVSDADHNTLHRLGVDVFRAERDGFRLTSARTLSTDPDYRQLSVRRLMTMLELALVRQTRWLVFEPNTAPLRAGLTGTVTALLRDLQRAGAFAGATEAESFSVRCDDVLNPPRTQALGRLVAEIRVCPSVPLEHLVLRVTQDADGSTRVEERGSEP</sequence>
<dbReference type="Gene3D" id="3.40.50.11780">
    <property type="match status" value="2"/>
</dbReference>
<dbReference type="EMBL" id="JAQZAO010000003">
    <property type="protein sequence ID" value="MDD7965481.1"/>
    <property type="molecule type" value="Genomic_DNA"/>
</dbReference>
<dbReference type="PANTHER" id="PTHR35861">
    <property type="match status" value="1"/>
</dbReference>
<dbReference type="Pfam" id="PF17482">
    <property type="entry name" value="Phage_sheath_1C"/>
    <property type="match status" value="1"/>
</dbReference>
<dbReference type="Proteomes" id="UP001300763">
    <property type="component" value="Unassembled WGS sequence"/>
</dbReference>
<gene>
    <name evidence="3" type="ORF">PGB27_08965</name>
</gene>
<reference evidence="3 4" key="1">
    <citation type="submission" date="2023-02" db="EMBL/GenBank/DDBJ databases">
        <title>Genome sequencing required for Actinomycetospora new species description.</title>
        <authorList>
            <person name="Saimee Y."/>
            <person name="Duangmal K."/>
        </authorList>
    </citation>
    <scope>NUCLEOTIDE SEQUENCE [LARGE SCALE GENOMIC DNA]</scope>
    <source>
        <strain evidence="3 4">DW7H6</strain>
    </source>
</reference>
<evidence type="ECO:0000256" key="1">
    <source>
        <dbReference type="ARBA" id="ARBA00008005"/>
    </source>
</evidence>
<name>A0ABT5SS02_9PSEU</name>
<evidence type="ECO:0000313" key="4">
    <source>
        <dbReference type="Proteomes" id="UP001300763"/>
    </source>
</evidence>
<dbReference type="InterPro" id="IPR020287">
    <property type="entry name" value="Tail_sheath_C"/>
</dbReference>
<comment type="caution">
    <text evidence="3">The sequence shown here is derived from an EMBL/GenBank/DDBJ whole genome shotgun (WGS) entry which is preliminary data.</text>
</comment>
<proteinExistence type="inferred from homology"/>
<accession>A0ABT5SS02</accession>
<evidence type="ECO:0000259" key="2">
    <source>
        <dbReference type="Pfam" id="PF17482"/>
    </source>
</evidence>
<evidence type="ECO:0000313" key="3">
    <source>
        <dbReference type="EMBL" id="MDD7965481.1"/>
    </source>
</evidence>
<organism evidence="3 4">
    <name type="scientific">Actinomycetospora lemnae</name>
    <dbReference type="NCBI Taxonomy" id="3019891"/>
    <lineage>
        <taxon>Bacteria</taxon>
        <taxon>Bacillati</taxon>
        <taxon>Actinomycetota</taxon>
        <taxon>Actinomycetes</taxon>
        <taxon>Pseudonocardiales</taxon>
        <taxon>Pseudonocardiaceae</taxon>
        <taxon>Actinomycetospora</taxon>
    </lineage>
</organism>
<dbReference type="InterPro" id="IPR052042">
    <property type="entry name" value="Tail_sheath_structural"/>
</dbReference>
<dbReference type="PANTHER" id="PTHR35861:SF1">
    <property type="entry name" value="PHAGE TAIL SHEATH PROTEIN"/>
    <property type="match status" value="1"/>
</dbReference>
<dbReference type="RefSeq" id="WP_274200021.1">
    <property type="nucleotide sequence ID" value="NZ_JAQZAO010000003.1"/>
</dbReference>